<dbReference type="InterPro" id="IPR036034">
    <property type="entry name" value="PDZ_sf"/>
</dbReference>
<keyword evidence="5" id="KW-1185">Reference proteome</keyword>
<dbReference type="Proteomes" id="UP000029482">
    <property type="component" value="Chromosome"/>
</dbReference>
<evidence type="ECO:0000256" key="2">
    <source>
        <dbReference type="SAM" id="Phobius"/>
    </source>
</evidence>
<dbReference type="KEGG" id="sgu:SGLAU_26115"/>
<gene>
    <name evidence="4" type="ORF">SGLAU_26115</name>
</gene>
<dbReference type="SMART" id="SM00228">
    <property type="entry name" value="PDZ"/>
    <property type="match status" value="1"/>
</dbReference>
<dbReference type="InterPro" id="IPR001478">
    <property type="entry name" value="PDZ"/>
</dbReference>
<reference evidence="5" key="1">
    <citation type="journal article" date="2015" name="J. Biotechnol.">
        <title>Complete genome sequence of the actinobacterium Streptomyces glaucescens GLA.O (DSM 40922) consisting of a linear chromosome and one linear plasmid.</title>
        <authorList>
            <person name="Ortseifen V."/>
            <person name="Winkler A."/>
            <person name="Albersmeier A."/>
            <person name="Wendler S."/>
            <person name="Puhler A."/>
            <person name="Kalinowski J."/>
            <person name="Ruckert C."/>
        </authorList>
    </citation>
    <scope>NUCLEOTIDE SEQUENCE [LARGE SCALE GENOMIC DNA]</scope>
    <source>
        <strain evidence="5">DSM 40922 / GLA O</strain>
    </source>
</reference>
<feature type="domain" description="PDZ" evidence="3">
    <location>
        <begin position="118"/>
        <end position="189"/>
    </location>
</feature>
<dbReference type="SUPFAM" id="SSF50156">
    <property type="entry name" value="PDZ domain-like"/>
    <property type="match status" value="1"/>
</dbReference>
<evidence type="ECO:0000259" key="3">
    <source>
        <dbReference type="SMART" id="SM00228"/>
    </source>
</evidence>
<proteinExistence type="predicted"/>
<dbReference type="RefSeq" id="WP_043504867.1">
    <property type="nucleotide sequence ID" value="NZ_CP009438.1"/>
</dbReference>
<dbReference type="STRING" id="1907.SGLAU_26115"/>
<feature type="region of interest" description="Disordered" evidence="1">
    <location>
        <begin position="1"/>
        <end position="33"/>
    </location>
</feature>
<name>A0A089Z5U4_STRGA</name>
<dbReference type="HOGENOM" id="CLU_1395581_0_0_11"/>
<keyword evidence="2" id="KW-0812">Transmembrane</keyword>
<keyword evidence="2" id="KW-1133">Transmembrane helix</keyword>
<dbReference type="Gene3D" id="2.30.42.10">
    <property type="match status" value="1"/>
</dbReference>
<evidence type="ECO:0000256" key="1">
    <source>
        <dbReference type="SAM" id="MobiDB-lite"/>
    </source>
</evidence>
<feature type="region of interest" description="Disordered" evidence="1">
    <location>
        <begin position="83"/>
        <end position="116"/>
    </location>
</feature>
<dbReference type="eggNOG" id="ENOG5030HUF">
    <property type="taxonomic scope" value="Bacteria"/>
</dbReference>
<organism evidence="4 5">
    <name type="scientific">Streptomyces glaucescens</name>
    <dbReference type="NCBI Taxonomy" id="1907"/>
    <lineage>
        <taxon>Bacteria</taxon>
        <taxon>Bacillati</taxon>
        <taxon>Actinomycetota</taxon>
        <taxon>Actinomycetes</taxon>
        <taxon>Kitasatosporales</taxon>
        <taxon>Streptomycetaceae</taxon>
        <taxon>Streptomyces</taxon>
    </lineage>
</organism>
<keyword evidence="2" id="KW-0472">Membrane</keyword>
<accession>A0A089Z5U4</accession>
<dbReference type="AlphaFoldDB" id="A0A089Z5U4"/>
<feature type="transmembrane region" description="Helical" evidence="2">
    <location>
        <begin position="41"/>
        <end position="61"/>
    </location>
</feature>
<dbReference type="OrthoDB" id="4307511at2"/>
<evidence type="ECO:0000313" key="5">
    <source>
        <dbReference type="Proteomes" id="UP000029482"/>
    </source>
</evidence>
<sequence>MEQTALRPRPLPGQEPGGGRPGRPARRPQAGRRRCRRLTTLLLGLLGLLTGAALVLSGVWLGTMGVTVTGAIKLAELPWTTAQRAPGAAAEGGPGPKAGREPSRPPGSPAPSPPAAGAVLGVTVVDAGKPGALVVGVHTPGPGHAAGLARGDVLLTFDGARIDSAADLARAVGRAEPGADVTLTVRHESGAYQQLTAVPGLVT</sequence>
<evidence type="ECO:0000313" key="4">
    <source>
        <dbReference type="EMBL" id="AIS01161.1"/>
    </source>
</evidence>
<feature type="compositionally biased region" description="Basic residues" evidence="1">
    <location>
        <begin position="23"/>
        <end position="33"/>
    </location>
</feature>
<feature type="compositionally biased region" description="Pro residues" evidence="1">
    <location>
        <begin position="104"/>
        <end position="114"/>
    </location>
</feature>
<protein>
    <recommendedName>
        <fullName evidence="3">PDZ domain-containing protein</fullName>
    </recommendedName>
</protein>
<dbReference type="EMBL" id="CP009438">
    <property type="protein sequence ID" value="AIS01161.1"/>
    <property type="molecule type" value="Genomic_DNA"/>
</dbReference>
<feature type="compositionally biased region" description="Low complexity" evidence="1">
    <location>
        <begin position="1"/>
        <end position="14"/>
    </location>
</feature>
<dbReference type="Pfam" id="PF13180">
    <property type="entry name" value="PDZ_2"/>
    <property type="match status" value="1"/>
</dbReference>